<dbReference type="AlphaFoldDB" id="A0A392Q5I6"/>
<protein>
    <submittedName>
        <fullName evidence="2">Uncharacterized protein</fullName>
    </submittedName>
</protein>
<organism evidence="2 3">
    <name type="scientific">Trifolium medium</name>
    <dbReference type="NCBI Taxonomy" id="97028"/>
    <lineage>
        <taxon>Eukaryota</taxon>
        <taxon>Viridiplantae</taxon>
        <taxon>Streptophyta</taxon>
        <taxon>Embryophyta</taxon>
        <taxon>Tracheophyta</taxon>
        <taxon>Spermatophyta</taxon>
        <taxon>Magnoliopsida</taxon>
        <taxon>eudicotyledons</taxon>
        <taxon>Gunneridae</taxon>
        <taxon>Pentapetalae</taxon>
        <taxon>rosids</taxon>
        <taxon>fabids</taxon>
        <taxon>Fabales</taxon>
        <taxon>Fabaceae</taxon>
        <taxon>Papilionoideae</taxon>
        <taxon>50 kb inversion clade</taxon>
        <taxon>NPAAA clade</taxon>
        <taxon>Hologalegina</taxon>
        <taxon>IRL clade</taxon>
        <taxon>Trifolieae</taxon>
        <taxon>Trifolium</taxon>
    </lineage>
</organism>
<evidence type="ECO:0000256" key="1">
    <source>
        <dbReference type="SAM" id="MobiDB-lite"/>
    </source>
</evidence>
<evidence type="ECO:0000313" key="2">
    <source>
        <dbReference type="EMBL" id="MCI19663.1"/>
    </source>
</evidence>
<accession>A0A392Q5I6</accession>
<proteinExistence type="predicted"/>
<dbReference type="Proteomes" id="UP000265520">
    <property type="component" value="Unassembled WGS sequence"/>
</dbReference>
<sequence>MAMPKAIAEAICKWRCQYPMPESINLEVKPEAVGNDEVIGNARKNEPVGSSTGSPVSTFKDL</sequence>
<reference evidence="2 3" key="1">
    <citation type="journal article" date="2018" name="Front. Plant Sci.">
        <title>Red Clover (Trifolium pratense) and Zigzag Clover (T. medium) - A Picture of Genomic Similarities and Differences.</title>
        <authorList>
            <person name="Dluhosova J."/>
            <person name="Istvanek J."/>
            <person name="Nedelnik J."/>
            <person name="Repkova J."/>
        </authorList>
    </citation>
    <scope>NUCLEOTIDE SEQUENCE [LARGE SCALE GENOMIC DNA]</scope>
    <source>
        <strain evidence="3">cv. 10/8</strain>
        <tissue evidence="2">Leaf</tissue>
    </source>
</reference>
<name>A0A392Q5I6_9FABA</name>
<evidence type="ECO:0000313" key="3">
    <source>
        <dbReference type="Proteomes" id="UP000265520"/>
    </source>
</evidence>
<feature type="compositionally biased region" description="Polar residues" evidence="1">
    <location>
        <begin position="48"/>
        <end position="62"/>
    </location>
</feature>
<keyword evidence="3" id="KW-1185">Reference proteome</keyword>
<dbReference type="EMBL" id="LXQA010115944">
    <property type="protein sequence ID" value="MCI19663.1"/>
    <property type="molecule type" value="Genomic_DNA"/>
</dbReference>
<comment type="caution">
    <text evidence="2">The sequence shown here is derived from an EMBL/GenBank/DDBJ whole genome shotgun (WGS) entry which is preliminary data.</text>
</comment>
<feature type="region of interest" description="Disordered" evidence="1">
    <location>
        <begin position="37"/>
        <end position="62"/>
    </location>
</feature>